<name>A0A0J6EUG0_9BACI</name>
<evidence type="ECO:0000313" key="5">
    <source>
        <dbReference type="Proteomes" id="UP000288675"/>
    </source>
</evidence>
<dbReference type="Proteomes" id="UP001341297">
    <property type="component" value="Unassembled WGS sequence"/>
</dbReference>
<dbReference type="Pfam" id="PF09548">
    <property type="entry name" value="Spore_III_AB"/>
    <property type="match status" value="1"/>
</dbReference>
<reference evidence="1 4" key="1">
    <citation type="journal article" date="2015" name="Int. J. Syst. Evol. Microbiol.">
        <title>Bacillus glycinifermentans sp. nov., isolated from fermented soybean paste.</title>
        <authorList>
            <person name="Kim S.J."/>
            <person name="Dunlap C.A."/>
            <person name="Kwon S.W."/>
            <person name="Rooney A.P."/>
        </authorList>
    </citation>
    <scope>NUCLEOTIDE SEQUENCE [LARGE SCALE GENOMIC DNA]</scope>
    <source>
        <strain evidence="1 4">GO-13</strain>
    </source>
</reference>
<dbReference type="Proteomes" id="UP000036168">
    <property type="component" value="Unassembled WGS sequence"/>
</dbReference>
<accession>A0A0J6EUG0</accession>
<dbReference type="Proteomes" id="UP000288675">
    <property type="component" value="Chromosome"/>
</dbReference>
<dbReference type="EMBL" id="JARRTL010000008">
    <property type="protein sequence ID" value="MEC0484872.1"/>
    <property type="molecule type" value="Genomic_DNA"/>
</dbReference>
<protein>
    <submittedName>
        <fullName evidence="1">Stage III sporulation protein SpoAB</fullName>
    </submittedName>
    <submittedName>
        <fullName evidence="2">Stage III sporulation protein SpoIIIAB</fullName>
    </submittedName>
</protein>
<keyword evidence="6" id="KW-1185">Reference proteome</keyword>
<evidence type="ECO:0000313" key="3">
    <source>
        <dbReference type="EMBL" id="QAT66007.1"/>
    </source>
</evidence>
<dbReference type="KEGG" id="bgy:BGLY_2890"/>
<organism evidence="1 4">
    <name type="scientific">Bacillus glycinifermentans</name>
    <dbReference type="NCBI Taxonomy" id="1664069"/>
    <lineage>
        <taxon>Bacteria</taxon>
        <taxon>Bacillati</taxon>
        <taxon>Bacillota</taxon>
        <taxon>Bacilli</taxon>
        <taxon>Bacillales</taxon>
        <taxon>Bacillaceae</taxon>
        <taxon>Bacillus</taxon>
    </lineage>
</organism>
<dbReference type="InterPro" id="IPR014198">
    <property type="entry name" value="Spore_III_AB"/>
</dbReference>
<evidence type="ECO:0000313" key="2">
    <source>
        <dbReference type="EMBL" id="MEC0484872.1"/>
    </source>
</evidence>
<dbReference type="AlphaFoldDB" id="A0A0J6EUG0"/>
<dbReference type="NCBIfam" id="TIGR02833">
    <property type="entry name" value="spore_III_AB"/>
    <property type="match status" value="1"/>
</dbReference>
<reference evidence="2 6" key="4">
    <citation type="submission" date="2023-03" db="EMBL/GenBank/DDBJ databases">
        <title>Agriculturally important microbes genome sequencing.</title>
        <authorList>
            <person name="Dunlap C."/>
        </authorList>
    </citation>
    <scope>NUCLEOTIDE SEQUENCE [LARGE SCALE GENOMIC DNA]</scope>
    <source>
        <strain evidence="2 6">CBP-3203</strain>
    </source>
</reference>
<dbReference type="EMBL" id="CP035232">
    <property type="protein sequence ID" value="QAT66007.1"/>
    <property type="molecule type" value="Genomic_DNA"/>
</dbReference>
<sequence>MLKLFGAVLILAAATWTGFEMAKPFSERPKQIRQLLAALQSLEAEIMYGHTPLRLASKHIAEQLSEPVSSLFETFSHKLGEGTASAGAAWEDSLRKVWPETALKTKEFDILRQFGETLGRHDLVSQQKHIKLALTHLETEEAEANLAQAKNEKMVKSLGFLAGLLLVLLLM</sequence>
<gene>
    <name evidence="2" type="primary">spoIIIAB</name>
    <name evidence="1" type="ORF">AB447_211250</name>
    <name evidence="3" type="ORF">EQZ20_14570</name>
    <name evidence="2" type="ORF">P8828_08405</name>
</gene>
<accession>A0A0J6E4U1</accession>
<dbReference type="OrthoDB" id="1957909at2"/>
<reference evidence="1" key="2">
    <citation type="submission" date="2015-10" db="EMBL/GenBank/DDBJ databases">
        <authorList>
            <person name="Dunlap C."/>
        </authorList>
    </citation>
    <scope>NUCLEOTIDE SEQUENCE</scope>
    <source>
        <strain evidence="1">GO-13</strain>
    </source>
</reference>
<reference evidence="3 5" key="3">
    <citation type="submission" date="2019-01" db="EMBL/GenBank/DDBJ databases">
        <title>Genome sequence of Bacillus glycinifermentans SRCM103574.</title>
        <authorList>
            <person name="Kong H.-J."/>
            <person name="Jeong S.-Y."/>
            <person name="Jeong D.-Y."/>
        </authorList>
    </citation>
    <scope>NUCLEOTIDE SEQUENCE [LARGE SCALE GENOMIC DNA]</scope>
    <source>
        <strain evidence="3 5">SRCM103574</strain>
    </source>
</reference>
<evidence type="ECO:0000313" key="4">
    <source>
        <dbReference type="Proteomes" id="UP000036168"/>
    </source>
</evidence>
<evidence type="ECO:0000313" key="1">
    <source>
        <dbReference type="EMBL" id="KRT95091.1"/>
    </source>
</evidence>
<dbReference type="PIRSF" id="PIRSF021435">
    <property type="entry name" value="SpoIIIAB"/>
    <property type="match status" value="1"/>
</dbReference>
<dbReference type="STRING" id="1664069.BGLY_2890"/>
<proteinExistence type="predicted"/>
<dbReference type="RefSeq" id="WP_046131887.1">
    <property type="nucleotide sequence ID" value="NZ_CP023481.1"/>
</dbReference>
<dbReference type="EMBL" id="LECW02000004">
    <property type="protein sequence ID" value="KRT95091.1"/>
    <property type="molecule type" value="Genomic_DNA"/>
</dbReference>
<dbReference type="PATRIC" id="fig|1664069.3.peg.1932"/>
<dbReference type="GeneID" id="82853896"/>
<evidence type="ECO:0000313" key="6">
    <source>
        <dbReference type="Proteomes" id="UP001341297"/>
    </source>
</evidence>